<dbReference type="AlphaFoldDB" id="A0A9W6Q5J8"/>
<evidence type="ECO:0000313" key="3">
    <source>
        <dbReference type="Proteomes" id="UP001165041"/>
    </source>
</evidence>
<gene>
    <name evidence="2" type="ORF">Kpho02_08760</name>
</gene>
<protein>
    <submittedName>
        <fullName evidence="2">Uncharacterized protein</fullName>
    </submittedName>
</protein>
<keyword evidence="1" id="KW-0812">Transmembrane</keyword>
<organism evidence="2 3">
    <name type="scientific">Kitasatospora phosalacinea</name>
    <dbReference type="NCBI Taxonomy" id="2065"/>
    <lineage>
        <taxon>Bacteria</taxon>
        <taxon>Bacillati</taxon>
        <taxon>Actinomycetota</taxon>
        <taxon>Actinomycetes</taxon>
        <taxon>Kitasatosporales</taxon>
        <taxon>Streptomycetaceae</taxon>
        <taxon>Kitasatospora</taxon>
    </lineage>
</organism>
<dbReference type="RefSeq" id="WP_285733754.1">
    <property type="nucleotide sequence ID" value="NZ_BSSA01000002.1"/>
</dbReference>
<keyword evidence="1" id="KW-1133">Transmembrane helix</keyword>
<proteinExistence type="predicted"/>
<evidence type="ECO:0000256" key="1">
    <source>
        <dbReference type="SAM" id="Phobius"/>
    </source>
</evidence>
<sequence length="139" mass="14075">MSTPQTPQPESPAAPAAPAAPFEYAAAQAAAAPKKGGKGKKVLAAVGTIALIVAVKVGVGSLFSDDPVRAKVGDCAVVAGTDKDPDFKVVGCDDAKANTKVSKVIDNSFDVNACGDDFVAIAQQKGTEKFVLCLTPTEK</sequence>
<dbReference type="EMBL" id="BSSA01000002">
    <property type="protein sequence ID" value="GLW68577.1"/>
    <property type="molecule type" value="Genomic_DNA"/>
</dbReference>
<accession>A0A9W6Q5J8</accession>
<dbReference type="Proteomes" id="UP001165041">
    <property type="component" value="Unassembled WGS sequence"/>
</dbReference>
<evidence type="ECO:0000313" key="2">
    <source>
        <dbReference type="EMBL" id="GLW68577.1"/>
    </source>
</evidence>
<reference evidence="2" key="1">
    <citation type="submission" date="2023-02" db="EMBL/GenBank/DDBJ databases">
        <title>Kitasatospora phosalacinea NBRC 14627.</title>
        <authorList>
            <person name="Ichikawa N."/>
            <person name="Sato H."/>
            <person name="Tonouchi N."/>
        </authorList>
    </citation>
    <scope>NUCLEOTIDE SEQUENCE</scope>
    <source>
        <strain evidence="2">NBRC 14627</strain>
    </source>
</reference>
<name>A0A9W6Q5J8_9ACTN</name>
<feature type="transmembrane region" description="Helical" evidence="1">
    <location>
        <begin position="42"/>
        <end position="63"/>
    </location>
</feature>
<comment type="caution">
    <text evidence="2">The sequence shown here is derived from an EMBL/GenBank/DDBJ whole genome shotgun (WGS) entry which is preliminary data.</text>
</comment>
<keyword evidence="1" id="KW-0472">Membrane</keyword>